<reference evidence="1" key="1">
    <citation type="submission" date="2021-01" db="EMBL/GenBank/DDBJ databases">
        <authorList>
            <consortium name="Genoscope - CEA"/>
            <person name="William W."/>
        </authorList>
    </citation>
    <scope>NUCLEOTIDE SEQUENCE</scope>
</reference>
<dbReference type="AlphaFoldDB" id="A0A8S1NDJ3"/>
<dbReference type="EMBL" id="CAJJDM010000076">
    <property type="protein sequence ID" value="CAD8084824.1"/>
    <property type="molecule type" value="Genomic_DNA"/>
</dbReference>
<evidence type="ECO:0000313" key="2">
    <source>
        <dbReference type="Proteomes" id="UP000688137"/>
    </source>
</evidence>
<name>A0A8S1NDJ3_PARPR</name>
<proteinExistence type="predicted"/>
<dbReference type="Proteomes" id="UP000688137">
    <property type="component" value="Unassembled WGS sequence"/>
</dbReference>
<keyword evidence="2" id="KW-1185">Reference proteome</keyword>
<accession>A0A8S1NDJ3</accession>
<evidence type="ECO:0000313" key="1">
    <source>
        <dbReference type="EMBL" id="CAD8084824.1"/>
    </source>
</evidence>
<protein>
    <submittedName>
        <fullName evidence="1">Uncharacterized protein</fullName>
    </submittedName>
</protein>
<gene>
    <name evidence="1" type="ORF">PPRIM_AZ9-3.1.T0730007</name>
</gene>
<comment type="caution">
    <text evidence="1">The sequence shown here is derived from an EMBL/GenBank/DDBJ whole genome shotgun (WGS) entry which is preliminary data.</text>
</comment>
<organism evidence="1 2">
    <name type="scientific">Paramecium primaurelia</name>
    <dbReference type="NCBI Taxonomy" id="5886"/>
    <lineage>
        <taxon>Eukaryota</taxon>
        <taxon>Sar</taxon>
        <taxon>Alveolata</taxon>
        <taxon>Ciliophora</taxon>
        <taxon>Intramacronucleata</taxon>
        <taxon>Oligohymenophorea</taxon>
        <taxon>Peniculida</taxon>
        <taxon>Parameciidae</taxon>
        <taxon>Paramecium</taxon>
    </lineage>
</organism>
<sequence length="61" mass="7347">MDEIMRNQLFGENFDWKTQQGKIVVSNKIFRKYQMIQAKLIDILIIQDQNQIMVEQGQFQI</sequence>